<dbReference type="Proteomes" id="UP000658127">
    <property type="component" value="Unassembled WGS sequence"/>
</dbReference>
<reference evidence="4" key="1">
    <citation type="journal article" date="2019" name="Int. J. Syst. Evol. Microbiol.">
        <title>The Global Catalogue of Microorganisms (GCM) 10K type strain sequencing project: providing services to taxonomists for standard genome sequencing and annotation.</title>
        <authorList>
            <consortium name="The Broad Institute Genomics Platform"/>
            <consortium name="The Broad Institute Genome Sequencing Center for Infectious Disease"/>
            <person name="Wu L."/>
            <person name="Ma J."/>
        </authorList>
    </citation>
    <scope>NUCLEOTIDE SEQUENCE [LARGE SCALE GENOMIC DNA]</scope>
    <source>
        <strain evidence="4">CGMCC 4.7329</strain>
    </source>
</reference>
<dbReference type="Gene3D" id="1.20.1260.10">
    <property type="match status" value="1"/>
</dbReference>
<dbReference type="PANTHER" id="PTHR34400:SF4">
    <property type="entry name" value="MEMBRANE PROTEIN"/>
    <property type="match status" value="1"/>
</dbReference>
<evidence type="ECO:0000313" key="3">
    <source>
        <dbReference type="EMBL" id="GGN78780.1"/>
    </source>
</evidence>
<gene>
    <name evidence="3" type="ORF">GCM10011610_26700</name>
</gene>
<evidence type="ECO:0000313" key="4">
    <source>
        <dbReference type="Proteomes" id="UP000658127"/>
    </source>
</evidence>
<name>A0ABQ2KD22_9NOCA</name>
<dbReference type="InterPro" id="IPR012347">
    <property type="entry name" value="Ferritin-like"/>
</dbReference>
<accession>A0ABQ2KD22</accession>
<feature type="domain" description="Iminophenyl-pyruvate dimer synthase" evidence="2">
    <location>
        <begin position="19"/>
        <end position="232"/>
    </location>
</feature>
<dbReference type="PANTHER" id="PTHR34400">
    <property type="match status" value="1"/>
</dbReference>
<dbReference type="InterPro" id="IPR026820">
    <property type="entry name" value="VioB/RebD_dom"/>
</dbReference>
<dbReference type="Pfam" id="PF12902">
    <property type="entry name" value="Ferritin-like"/>
    <property type="match status" value="1"/>
</dbReference>
<organism evidence="3 4">
    <name type="scientific">Nocardia rhizosphaerihabitans</name>
    <dbReference type="NCBI Taxonomy" id="1691570"/>
    <lineage>
        <taxon>Bacteria</taxon>
        <taxon>Bacillati</taxon>
        <taxon>Actinomycetota</taxon>
        <taxon>Actinomycetes</taxon>
        <taxon>Mycobacteriales</taxon>
        <taxon>Nocardiaceae</taxon>
        <taxon>Nocardia</taxon>
    </lineage>
</organism>
<protein>
    <recommendedName>
        <fullName evidence="2">Iminophenyl-pyruvate dimer synthase domain-containing protein</fullName>
    </recommendedName>
</protein>
<comment type="caution">
    <text evidence="3">The sequence shown here is derived from an EMBL/GenBank/DDBJ whole genome shotgun (WGS) entry which is preliminary data.</text>
</comment>
<dbReference type="RefSeq" id="WP_189027750.1">
    <property type="nucleotide sequence ID" value="NZ_BMNE01000003.1"/>
</dbReference>
<dbReference type="EMBL" id="BMNE01000003">
    <property type="protein sequence ID" value="GGN78780.1"/>
    <property type="molecule type" value="Genomic_DNA"/>
</dbReference>
<evidence type="ECO:0000259" key="2">
    <source>
        <dbReference type="Pfam" id="PF12902"/>
    </source>
</evidence>
<proteinExistence type="predicted"/>
<evidence type="ECO:0000256" key="1">
    <source>
        <dbReference type="SAM" id="MobiDB-lite"/>
    </source>
</evidence>
<keyword evidence="4" id="KW-1185">Reference proteome</keyword>
<feature type="region of interest" description="Disordered" evidence="1">
    <location>
        <begin position="238"/>
        <end position="273"/>
    </location>
</feature>
<sequence length="348" mass="38047">MDISTGHAIETMDDLRRHLQWAIELEHATIPPYMCALYSLEPGANAEAAQVISSVFVEEMLHLALAANLLNAVGGEPKLDAPELLPAYPHPLPHGDRSVQIQLAPFGSEALELFLNIERPASADALPESDGYHTIGQFYAAVELGLISLVDTLGEDAVFCGDPGRQLNEMHFTSGGGQVVPVHDLKSALTALAEIVEQGEGAARTEVWDGEKDVFHPDRDEVAHYYRFLELKEGKRFQLGDTPQSGPTGEPILFDPDKVLPMRPNPRTADYPEGSTVRRAQVEFNNTYCLLLYLLEDTFNGSPSQMRDAVGTMYALKSQAQALMKMPSGDGRTTAGPTFEYVAPQDRA</sequence>